<keyword evidence="2" id="KW-0732">Signal</keyword>
<comment type="caution">
    <text evidence="3">The sequence shown here is derived from an EMBL/GenBank/DDBJ whole genome shotgun (WGS) entry which is preliminary data.</text>
</comment>
<sequence length="310" mass="34345">MLNTVFTVTLLLILATAIQARPSESFNKTEENEEQYYNIADFDEVYDQKQNGTGNVRVDVSGVIVVMPSSVIPVSLFDLGNIASLVEALSKYSGKKAAKEEGILKQNSRTFTPSSTTTAETKLKPTEKKVTRDLSKHFGDLEEDNLKLASLSFIKRDIHVVSLAVVNYKAAVDKHIAEMYKFILISICIDLIAAKSIEFKNEDGSYDFSKFDEIYDQRQNGSVNVRLNVHDVSVILQTDKLDSSFLNRGAPSIIDSMVNSLVFPSSTITTESVEDFFNSTTPTDRAEEENNLDGKSTEGPLEETTVPESV</sequence>
<dbReference type="EMBL" id="JABFTP020000021">
    <property type="protein sequence ID" value="KAL3270333.1"/>
    <property type="molecule type" value="Genomic_DNA"/>
</dbReference>
<feature type="region of interest" description="Disordered" evidence="1">
    <location>
        <begin position="276"/>
        <end position="310"/>
    </location>
</feature>
<dbReference type="AlphaFoldDB" id="A0ABD2MV26"/>
<evidence type="ECO:0000313" key="4">
    <source>
        <dbReference type="Proteomes" id="UP001516400"/>
    </source>
</evidence>
<reference evidence="3 4" key="1">
    <citation type="journal article" date="2021" name="BMC Biol.">
        <title>Horizontally acquired antibacterial genes associated with adaptive radiation of ladybird beetles.</title>
        <authorList>
            <person name="Li H.S."/>
            <person name="Tang X.F."/>
            <person name="Huang Y.H."/>
            <person name="Xu Z.Y."/>
            <person name="Chen M.L."/>
            <person name="Du X.Y."/>
            <person name="Qiu B.Y."/>
            <person name="Chen P.T."/>
            <person name="Zhang W."/>
            <person name="Slipinski A."/>
            <person name="Escalona H.E."/>
            <person name="Waterhouse R.M."/>
            <person name="Zwick A."/>
            <person name="Pang H."/>
        </authorList>
    </citation>
    <scope>NUCLEOTIDE SEQUENCE [LARGE SCALE GENOMIC DNA]</scope>
    <source>
        <strain evidence="3">SYSU2018</strain>
    </source>
</reference>
<organism evidence="3 4">
    <name type="scientific">Cryptolaemus montrouzieri</name>
    <dbReference type="NCBI Taxonomy" id="559131"/>
    <lineage>
        <taxon>Eukaryota</taxon>
        <taxon>Metazoa</taxon>
        <taxon>Ecdysozoa</taxon>
        <taxon>Arthropoda</taxon>
        <taxon>Hexapoda</taxon>
        <taxon>Insecta</taxon>
        <taxon>Pterygota</taxon>
        <taxon>Neoptera</taxon>
        <taxon>Endopterygota</taxon>
        <taxon>Coleoptera</taxon>
        <taxon>Polyphaga</taxon>
        <taxon>Cucujiformia</taxon>
        <taxon>Coccinelloidea</taxon>
        <taxon>Coccinellidae</taxon>
        <taxon>Scymninae</taxon>
        <taxon>Scymnini</taxon>
        <taxon>Cryptolaemus</taxon>
    </lineage>
</organism>
<protein>
    <submittedName>
        <fullName evidence="3">Uncharacterized protein</fullName>
    </submittedName>
</protein>
<dbReference type="Proteomes" id="UP001516400">
    <property type="component" value="Unassembled WGS sequence"/>
</dbReference>
<keyword evidence="4" id="KW-1185">Reference proteome</keyword>
<evidence type="ECO:0000313" key="3">
    <source>
        <dbReference type="EMBL" id="KAL3270333.1"/>
    </source>
</evidence>
<evidence type="ECO:0000256" key="2">
    <source>
        <dbReference type="SAM" id="SignalP"/>
    </source>
</evidence>
<feature type="chain" id="PRO_5044847148" evidence="2">
    <location>
        <begin position="21"/>
        <end position="310"/>
    </location>
</feature>
<feature type="signal peptide" evidence="2">
    <location>
        <begin position="1"/>
        <end position="20"/>
    </location>
</feature>
<evidence type="ECO:0000256" key="1">
    <source>
        <dbReference type="SAM" id="MobiDB-lite"/>
    </source>
</evidence>
<gene>
    <name evidence="3" type="ORF">HHI36_009381</name>
</gene>
<accession>A0ABD2MV26</accession>
<proteinExistence type="predicted"/>
<name>A0ABD2MV26_9CUCU</name>